<evidence type="ECO:0000313" key="2">
    <source>
        <dbReference type="Proteomes" id="UP000002318"/>
    </source>
</evidence>
<dbReference type="AlphaFoldDB" id="E1R3L3"/>
<accession>E1R3L3</accession>
<dbReference type="HOGENOM" id="CLU_052652_0_0_12"/>
<organism evidence="1 2">
    <name type="scientific">Sediminispirochaeta smaragdinae (strain DSM 11293 / JCM 15392 / SEBR 4228)</name>
    <name type="common">Spirochaeta smaragdinae</name>
    <dbReference type="NCBI Taxonomy" id="573413"/>
    <lineage>
        <taxon>Bacteria</taxon>
        <taxon>Pseudomonadati</taxon>
        <taxon>Spirochaetota</taxon>
        <taxon>Spirochaetia</taxon>
        <taxon>Spirochaetales</taxon>
        <taxon>Spirochaetaceae</taxon>
        <taxon>Sediminispirochaeta</taxon>
    </lineage>
</organism>
<dbReference type="EMBL" id="CP002116">
    <property type="protein sequence ID" value="ADK81644.1"/>
    <property type="molecule type" value="Genomic_DNA"/>
</dbReference>
<proteinExistence type="predicted"/>
<evidence type="ECO:0000313" key="1">
    <source>
        <dbReference type="EMBL" id="ADK81644.1"/>
    </source>
</evidence>
<dbReference type="KEGG" id="ssm:Spirs_2531"/>
<protein>
    <submittedName>
        <fullName evidence="1">Uncharacterized protein</fullName>
    </submittedName>
</protein>
<gene>
    <name evidence="1" type="ordered locus">Spirs_2531</name>
</gene>
<sequence length="222" mass="25678">MKRIQNHSFDEKKSSLLGYWTSDYYAVPESIVMEFQSCGIFNLYNDYLIKKQYATGRWSFVDKELLLYDTLYTVAFIDSCTIELENGDSRKYLYRLGHEPGGYIFDKKPHQLSLGIYNGEFTTIEPQLFSVCVREGSSYMISWEDSWQSDSDACFNGAIEISAYKADKKHAYFTSIDSRKKRPQFVVARGNSIYFIIHPLFLLNAYTGTYALTITEKESAQV</sequence>
<dbReference type="Proteomes" id="UP000002318">
    <property type="component" value="Chromosome"/>
</dbReference>
<reference evidence="1 2" key="1">
    <citation type="journal article" date="2010" name="Stand. Genomic Sci.">
        <title>Complete genome sequence of Spirochaeta smaragdinae type strain (SEBR 4228).</title>
        <authorList>
            <person name="Mavromatis K."/>
            <person name="Yasawong M."/>
            <person name="Chertkov O."/>
            <person name="Lapidus A."/>
            <person name="Lucas S."/>
            <person name="Nolan M."/>
            <person name="Del Rio T.G."/>
            <person name="Tice H."/>
            <person name="Cheng J.F."/>
            <person name="Pitluck S."/>
            <person name="Liolios K."/>
            <person name="Ivanova N."/>
            <person name="Tapia R."/>
            <person name="Han C."/>
            <person name="Bruce D."/>
            <person name="Goodwin L."/>
            <person name="Pati A."/>
            <person name="Chen A."/>
            <person name="Palaniappan K."/>
            <person name="Land M."/>
            <person name="Hauser L."/>
            <person name="Chang Y.J."/>
            <person name="Jeffries C.D."/>
            <person name="Detter J.C."/>
            <person name="Rohde M."/>
            <person name="Brambilla E."/>
            <person name="Spring S."/>
            <person name="Goker M."/>
            <person name="Sikorski J."/>
            <person name="Woyke T."/>
            <person name="Bristow J."/>
            <person name="Eisen J.A."/>
            <person name="Markowitz V."/>
            <person name="Hugenholtz P."/>
            <person name="Klenk H.P."/>
            <person name="Kyrpides N.C."/>
        </authorList>
    </citation>
    <scope>NUCLEOTIDE SEQUENCE [LARGE SCALE GENOMIC DNA]</scope>
    <source>
        <strain evidence="2">DSM 11293 / JCM 15392 / SEBR 4228</strain>
    </source>
</reference>
<name>E1R3L3_SEDSS</name>
<keyword evidence="2" id="KW-1185">Reference proteome</keyword>
<dbReference type="RefSeq" id="WP_013255106.1">
    <property type="nucleotide sequence ID" value="NC_014364.1"/>
</dbReference>
<dbReference type="OrthoDB" id="9819686at2"/>